<keyword evidence="2" id="KW-1185">Reference proteome</keyword>
<comment type="caution">
    <text evidence="1">The sequence shown here is derived from an EMBL/GenBank/DDBJ whole genome shotgun (WGS) entry which is preliminary data.</text>
</comment>
<dbReference type="AlphaFoldDB" id="A0A3M7S5W2"/>
<name>A0A3M7S5W2_BRAPC</name>
<sequence length="86" mass="9789">MASLMLNQNQINQTCSKRVKFNCKEFLGHNNAKLAINSLLLWLENFSLSVSQHATVVHSTNNLNICPYLVHCAVTNYQLFACLEYN</sequence>
<accession>A0A3M7S5W2</accession>
<evidence type="ECO:0000313" key="1">
    <source>
        <dbReference type="EMBL" id="RNA31037.1"/>
    </source>
</evidence>
<protein>
    <submittedName>
        <fullName evidence="1">Uncharacterized protein</fullName>
    </submittedName>
</protein>
<organism evidence="1 2">
    <name type="scientific">Brachionus plicatilis</name>
    <name type="common">Marine rotifer</name>
    <name type="synonym">Brachionus muelleri</name>
    <dbReference type="NCBI Taxonomy" id="10195"/>
    <lineage>
        <taxon>Eukaryota</taxon>
        <taxon>Metazoa</taxon>
        <taxon>Spiralia</taxon>
        <taxon>Gnathifera</taxon>
        <taxon>Rotifera</taxon>
        <taxon>Eurotatoria</taxon>
        <taxon>Monogononta</taxon>
        <taxon>Pseudotrocha</taxon>
        <taxon>Ploima</taxon>
        <taxon>Brachionidae</taxon>
        <taxon>Brachionus</taxon>
    </lineage>
</organism>
<evidence type="ECO:0000313" key="2">
    <source>
        <dbReference type="Proteomes" id="UP000276133"/>
    </source>
</evidence>
<dbReference type="Proteomes" id="UP000276133">
    <property type="component" value="Unassembled WGS sequence"/>
</dbReference>
<gene>
    <name evidence="1" type="ORF">BpHYR1_018687</name>
</gene>
<proteinExistence type="predicted"/>
<reference evidence="1 2" key="1">
    <citation type="journal article" date="2018" name="Sci. Rep.">
        <title>Genomic signatures of local adaptation to the degree of environmental predictability in rotifers.</title>
        <authorList>
            <person name="Franch-Gras L."/>
            <person name="Hahn C."/>
            <person name="Garcia-Roger E.M."/>
            <person name="Carmona M.J."/>
            <person name="Serra M."/>
            <person name="Gomez A."/>
        </authorList>
    </citation>
    <scope>NUCLEOTIDE SEQUENCE [LARGE SCALE GENOMIC DNA]</scope>
    <source>
        <strain evidence="1">HYR1</strain>
    </source>
</reference>
<dbReference type="EMBL" id="REGN01002003">
    <property type="protein sequence ID" value="RNA31037.1"/>
    <property type="molecule type" value="Genomic_DNA"/>
</dbReference>